<dbReference type="Gene3D" id="3.40.50.300">
    <property type="entry name" value="P-loop containing nucleotide triphosphate hydrolases"/>
    <property type="match status" value="1"/>
</dbReference>
<keyword evidence="6" id="KW-1185">Reference proteome</keyword>
<protein>
    <submittedName>
        <fullName evidence="5">ATP-binding cassette domain-containing protein</fullName>
    </submittedName>
</protein>
<dbReference type="PROSITE" id="PS50893">
    <property type="entry name" value="ABC_TRANSPORTER_2"/>
    <property type="match status" value="1"/>
</dbReference>
<dbReference type="PANTHER" id="PTHR42939:SF1">
    <property type="entry name" value="ABC TRANSPORTER ATP-BINDING PROTEIN ALBC-RELATED"/>
    <property type="match status" value="1"/>
</dbReference>
<dbReference type="InterPro" id="IPR027417">
    <property type="entry name" value="P-loop_NTPase"/>
</dbReference>
<evidence type="ECO:0000313" key="5">
    <source>
        <dbReference type="EMBL" id="NMP21986.1"/>
    </source>
</evidence>
<comment type="caution">
    <text evidence="5">The sequence shown here is derived from an EMBL/GenBank/DDBJ whole genome shotgun (WGS) entry which is preliminary data.</text>
</comment>
<dbReference type="AlphaFoldDB" id="A0A7Y0L3E8"/>
<dbReference type="EMBL" id="JABBVZ010000015">
    <property type="protein sequence ID" value="NMP21986.1"/>
    <property type="molecule type" value="Genomic_DNA"/>
</dbReference>
<organism evidence="5 6">
    <name type="scientific">Sulfobacillus harzensis</name>
    <dbReference type="NCBI Taxonomy" id="2729629"/>
    <lineage>
        <taxon>Bacteria</taxon>
        <taxon>Bacillati</taxon>
        <taxon>Bacillota</taxon>
        <taxon>Clostridia</taxon>
        <taxon>Eubacteriales</taxon>
        <taxon>Clostridiales Family XVII. Incertae Sedis</taxon>
        <taxon>Sulfobacillus</taxon>
    </lineage>
</organism>
<sequence>MLVHFSNVGFQYGGRPILDGADFTLEAAEVVGLLGLNGTGKTTTMRLIAGILEPSQGQITRQYRRLGYLPEERGLYRRMTPNQYLTFVGRLNGMAARAAGERTRELIERFRLGSYGWVRIETLSKGNQQKVQLAATLVPRPDLMLWDEPFSGLDALNQELLLEVLKELRTEGVTVLLSTHRLDDLALLADRTYILASRRFTEYVPSESPDQYRLRIRHENLERQETVKTERLSDRIAEITRDGATLLAVSPESGLETVFRKLVEHT</sequence>
<feature type="domain" description="ABC transporter" evidence="4">
    <location>
        <begin position="3"/>
        <end position="222"/>
    </location>
</feature>
<dbReference type="SMART" id="SM00382">
    <property type="entry name" value="AAA"/>
    <property type="match status" value="1"/>
</dbReference>
<dbReference type="GO" id="GO:0005524">
    <property type="term" value="F:ATP binding"/>
    <property type="evidence" value="ECO:0007669"/>
    <property type="project" value="UniProtKB-KW"/>
</dbReference>
<reference evidence="5 6" key="1">
    <citation type="submission" date="2020-04" db="EMBL/GenBank/DDBJ databases">
        <authorList>
            <person name="Zhang R."/>
            <person name="Schippers A."/>
        </authorList>
    </citation>
    <scope>NUCLEOTIDE SEQUENCE [LARGE SCALE GENOMIC DNA]</scope>
    <source>
        <strain evidence="5 6">DSM 109850</strain>
    </source>
</reference>
<accession>A0A7Y0L3E8</accession>
<evidence type="ECO:0000256" key="3">
    <source>
        <dbReference type="ARBA" id="ARBA00022840"/>
    </source>
</evidence>
<dbReference type="InterPro" id="IPR003439">
    <property type="entry name" value="ABC_transporter-like_ATP-bd"/>
</dbReference>
<evidence type="ECO:0000256" key="2">
    <source>
        <dbReference type="ARBA" id="ARBA00022741"/>
    </source>
</evidence>
<dbReference type="InterPro" id="IPR051782">
    <property type="entry name" value="ABC_Transporter_VariousFunc"/>
</dbReference>
<dbReference type="Proteomes" id="UP000533476">
    <property type="component" value="Unassembled WGS sequence"/>
</dbReference>
<dbReference type="Pfam" id="PF00005">
    <property type="entry name" value="ABC_tran"/>
    <property type="match status" value="1"/>
</dbReference>
<gene>
    <name evidence="5" type="ORF">HIJ39_06420</name>
</gene>
<dbReference type="InterPro" id="IPR003593">
    <property type="entry name" value="AAA+_ATPase"/>
</dbReference>
<dbReference type="GO" id="GO:0016887">
    <property type="term" value="F:ATP hydrolysis activity"/>
    <property type="evidence" value="ECO:0007669"/>
    <property type="project" value="InterPro"/>
</dbReference>
<dbReference type="PANTHER" id="PTHR42939">
    <property type="entry name" value="ABC TRANSPORTER ATP-BINDING PROTEIN ALBC-RELATED"/>
    <property type="match status" value="1"/>
</dbReference>
<name>A0A7Y0L3E8_9FIRM</name>
<dbReference type="InterPro" id="IPR017871">
    <property type="entry name" value="ABC_transporter-like_CS"/>
</dbReference>
<dbReference type="SUPFAM" id="SSF52540">
    <property type="entry name" value="P-loop containing nucleoside triphosphate hydrolases"/>
    <property type="match status" value="1"/>
</dbReference>
<evidence type="ECO:0000313" key="6">
    <source>
        <dbReference type="Proteomes" id="UP000533476"/>
    </source>
</evidence>
<keyword evidence="1" id="KW-0813">Transport</keyword>
<evidence type="ECO:0000256" key="1">
    <source>
        <dbReference type="ARBA" id="ARBA00022448"/>
    </source>
</evidence>
<keyword evidence="3 5" id="KW-0067">ATP-binding</keyword>
<proteinExistence type="predicted"/>
<dbReference type="PROSITE" id="PS00211">
    <property type="entry name" value="ABC_TRANSPORTER_1"/>
    <property type="match status" value="1"/>
</dbReference>
<keyword evidence="2" id="KW-0547">Nucleotide-binding</keyword>
<dbReference type="RefSeq" id="WP_169097879.1">
    <property type="nucleotide sequence ID" value="NZ_JABBVZ010000015.1"/>
</dbReference>
<evidence type="ECO:0000259" key="4">
    <source>
        <dbReference type="PROSITE" id="PS50893"/>
    </source>
</evidence>